<dbReference type="RefSeq" id="WP_003551150.1">
    <property type="nucleotide sequence ID" value="NZ_CABKOL010000106.1"/>
</dbReference>
<dbReference type="InterPro" id="IPR001155">
    <property type="entry name" value="OxRdtase_FMN_N"/>
</dbReference>
<evidence type="ECO:0000259" key="3">
    <source>
        <dbReference type="Pfam" id="PF00724"/>
    </source>
</evidence>
<keyword evidence="2" id="KW-0560">Oxidoreductase</keyword>
<dbReference type="PANTHER" id="PTHR43656">
    <property type="entry name" value="BINDING OXIDOREDUCTASE, PUTATIVE (AFU_ORTHOLOGUE AFUA_2G08260)-RELATED"/>
    <property type="match status" value="1"/>
</dbReference>
<evidence type="ECO:0000313" key="4">
    <source>
        <dbReference type="EMBL" id="QHB50784.1"/>
    </source>
</evidence>
<evidence type="ECO:0000313" key="5">
    <source>
        <dbReference type="Proteomes" id="UP000465035"/>
    </source>
</evidence>
<evidence type="ECO:0000256" key="1">
    <source>
        <dbReference type="ARBA" id="ARBA00022630"/>
    </source>
</evidence>
<dbReference type="SUPFAM" id="SSF51395">
    <property type="entry name" value="FMN-linked oxidoreductases"/>
    <property type="match status" value="1"/>
</dbReference>
<dbReference type="AlphaFoldDB" id="A0A6P1E9F3"/>
<dbReference type="Gene3D" id="3.20.20.70">
    <property type="entry name" value="Aldolase class I"/>
    <property type="match status" value="1"/>
</dbReference>
<accession>A0A6P1E9F3</accession>
<dbReference type="EMBL" id="CP047121">
    <property type="protein sequence ID" value="QHB50784.1"/>
    <property type="molecule type" value="Genomic_DNA"/>
</dbReference>
<dbReference type="Pfam" id="PF00724">
    <property type="entry name" value="Oxidored_FMN"/>
    <property type="match status" value="1"/>
</dbReference>
<dbReference type="InterPro" id="IPR051799">
    <property type="entry name" value="NADH_flavin_oxidoreductase"/>
</dbReference>
<feature type="domain" description="NADH:flavin oxidoreductase/NADH oxidase N-terminal" evidence="3">
    <location>
        <begin position="18"/>
        <end position="323"/>
    </location>
</feature>
<protein>
    <submittedName>
        <fullName evidence="4">NADH oxidase</fullName>
    </submittedName>
</protein>
<name>A0A6P1E9F3_LENHI</name>
<reference evidence="4 5" key="1">
    <citation type="submission" date="2019-12" db="EMBL/GenBank/DDBJ databases">
        <title>Lactobacillus hilgardii FLUB.</title>
        <authorList>
            <person name="Gustaw K."/>
        </authorList>
    </citation>
    <scope>NUCLEOTIDE SEQUENCE [LARGE SCALE GENOMIC DNA]</scope>
    <source>
        <strain evidence="4 5">FLUB</strain>
    </source>
</reference>
<dbReference type="GeneID" id="69056809"/>
<organism evidence="4 5">
    <name type="scientific">Lentilactobacillus hilgardii</name>
    <name type="common">Lactobacillus hilgardii</name>
    <dbReference type="NCBI Taxonomy" id="1588"/>
    <lineage>
        <taxon>Bacteria</taxon>
        <taxon>Bacillati</taxon>
        <taxon>Bacillota</taxon>
        <taxon>Bacilli</taxon>
        <taxon>Lactobacillales</taxon>
        <taxon>Lactobacillaceae</taxon>
        <taxon>Lentilactobacillus</taxon>
    </lineage>
</organism>
<dbReference type="PANTHER" id="PTHR43656:SF2">
    <property type="entry name" value="BINDING OXIDOREDUCTASE, PUTATIVE (AFU_ORTHOLOGUE AFUA_2G08260)-RELATED"/>
    <property type="match status" value="1"/>
</dbReference>
<evidence type="ECO:0000256" key="2">
    <source>
        <dbReference type="ARBA" id="ARBA00023002"/>
    </source>
</evidence>
<dbReference type="SMR" id="A0A6P1E9F3"/>
<dbReference type="GO" id="GO:0010181">
    <property type="term" value="F:FMN binding"/>
    <property type="evidence" value="ECO:0007669"/>
    <property type="project" value="InterPro"/>
</dbReference>
<sequence>MLMNYLQVSKVITLPCGVTIKNRFVKTALSETMATDDHQPNHLFNRLYRQWAIGGAGIVITGNVMVDRHALAEPGNIVVDSDRVLPKLRQWAADGTINDTQLWMQLNHPGRQSPKMFSSRPVAPSAIPITGKNRRAFESPRALTANEIKELVQKFVKSAVIAQKAGFTGVQLHGAFGYLINQFLSSKMNHRTDDYGGSIENRMRFLTDIYQGIRKACGPKFPISLKLSLTDIDVTGFTQRQFEMVIKKMAALGIDMIEIAGDDYENSQIGFSGQAHFINQLVNVPIALSGGFRHISAMEEALGRQDASLIGVCTPMAFMTDMPNQILRSRYQPFVLPLSTGSNRLDDKLKSIIVTSYCEEQIRRIAEGKQPKLYRNAWLSMLAGIQLHGIKGLKPRRAQ</sequence>
<dbReference type="InterPro" id="IPR013785">
    <property type="entry name" value="Aldolase_TIM"/>
</dbReference>
<keyword evidence="1" id="KW-0285">Flavoprotein</keyword>
<dbReference type="GO" id="GO:0016491">
    <property type="term" value="F:oxidoreductase activity"/>
    <property type="evidence" value="ECO:0007669"/>
    <property type="project" value="UniProtKB-KW"/>
</dbReference>
<dbReference type="Proteomes" id="UP000465035">
    <property type="component" value="Chromosome"/>
</dbReference>
<gene>
    <name evidence="4" type="ORF">GQR93_00400</name>
</gene>
<proteinExistence type="predicted"/>